<dbReference type="Pfam" id="PF07944">
    <property type="entry name" value="Beta-AFase-like_GH127_cat"/>
    <property type="match status" value="1"/>
</dbReference>
<protein>
    <submittedName>
        <fullName evidence="4">Glycoside hydrolase family 127 protein</fullName>
    </submittedName>
</protein>
<dbReference type="SUPFAM" id="SSF48208">
    <property type="entry name" value="Six-hairpin glycosidases"/>
    <property type="match status" value="1"/>
</dbReference>
<feature type="domain" description="Non-reducing end beta-L-arabinofuranosidase-like GH127 catalytic" evidence="1">
    <location>
        <begin position="25"/>
        <end position="396"/>
    </location>
</feature>
<dbReference type="GO" id="GO:0005975">
    <property type="term" value="P:carbohydrate metabolic process"/>
    <property type="evidence" value="ECO:0007669"/>
    <property type="project" value="InterPro"/>
</dbReference>
<organism evidence="4">
    <name type="scientific">Dictyoglomus thermophilum</name>
    <dbReference type="NCBI Taxonomy" id="14"/>
    <lineage>
        <taxon>Bacteria</taxon>
        <taxon>Pseudomonadati</taxon>
        <taxon>Dictyoglomota</taxon>
        <taxon>Dictyoglomia</taxon>
        <taxon>Dictyoglomales</taxon>
        <taxon>Dictyoglomaceae</taxon>
        <taxon>Dictyoglomus</taxon>
    </lineage>
</organism>
<feature type="domain" description="Non-reducing end beta-L-arabinofuranosidase-like GH127 middle" evidence="2">
    <location>
        <begin position="406"/>
        <end position="500"/>
    </location>
</feature>
<proteinExistence type="predicted"/>
<evidence type="ECO:0000259" key="3">
    <source>
        <dbReference type="Pfam" id="PF20737"/>
    </source>
</evidence>
<evidence type="ECO:0000259" key="2">
    <source>
        <dbReference type="Pfam" id="PF20736"/>
    </source>
</evidence>
<dbReference type="InterPro" id="IPR049174">
    <property type="entry name" value="Beta-AFase-like"/>
</dbReference>
<name>A0A7C3RMU1_DICTH</name>
<keyword evidence="4" id="KW-0378">Hydrolase</keyword>
<dbReference type="AlphaFoldDB" id="A0A7C3RMU1"/>
<feature type="domain" description="Non-reducing end beta-L-arabinofuranosidase-like GH127 C-terminal" evidence="3">
    <location>
        <begin position="503"/>
        <end position="616"/>
    </location>
</feature>
<dbReference type="GO" id="GO:0016787">
    <property type="term" value="F:hydrolase activity"/>
    <property type="evidence" value="ECO:0007669"/>
    <property type="project" value="UniProtKB-KW"/>
</dbReference>
<dbReference type="InterPro" id="IPR008928">
    <property type="entry name" value="6-hairpin_glycosidase_sf"/>
</dbReference>
<dbReference type="EMBL" id="DTIN01000025">
    <property type="protein sequence ID" value="HFX13857.1"/>
    <property type="molecule type" value="Genomic_DNA"/>
</dbReference>
<evidence type="ECO:0000313" key="4">
    <source>
        <dbReference type="EMBL" id="HFX13857.1"/>
    </source>
</evidence>
<accession>A0A7C3RMU1</accession>
<dbReference type="PANTHER" id="PTHR43465">
    <property type="entry name" value="DUF1680 DOMAIN PROTEIN (AFU_ORTHOLOGUE AFUA_1G08910)"/>
    <property type="match status" value="1"/>
</dbReference>
<dbReference type="InterPro" id="IPR012878">
    <property type="entry name" value="Beta-AFase-like_GH127_cat"/>
</dbReference>
<sequence>MNRSFVIDTTKSPYAKLKTIPISSVKVSGFWGKRIIILHDVTLPEQYRLLEETQRLYNFRRAVGKVERDYFGFFFNDTDVYKWQEAVSFSFASYGRDENLEKILDQTIEEVAETQDEDGYLDTYFTFERKKDRWTNLKDMHELYCAGHLIQAGIAHHRTSGKDTLLNIAKRFADHIDHVFGPGKKEGTCGHPEIEMALVELYRETGDKRYLNLAKFFIDERGKGLIGGETYHIDHKSFRELTEIVGHAVRALYLNCGATDLYLETGEKELMEALERLWKNFVEKKMYITGGAGARHEGEAFGEEYELPNDTAYAETCAAIGSFMWNFRMLLAKGEGRFADIMEQTLYNGLLSGISLNGKEYFYVNPLENNGEHIRKPWFACACCPPNIARLIASIPGYFYTTSEEGIWVHLYGENEAQIPWRDKEVRLIEKTNYPWEGNIEFEIKTEGEYKIFLRIPSWAKGYTIKINGNHLNTKEIRNGYIEIENQWKEGDKINLRLPMEIEIIESHPKVKDNIGKVAIKRGPIVYCMEQVDNSWGDPRYMEISEYNLKAELSEILGGIVTIKGKGKIINSRIWESNLYLPKEEVEKNKKEVEFIAIPYYAWANREKGPMTVWIRKG</sequence>
<dbReference type="Pfam" id="PF20736">
    <property type="entry name" value="Glyco_hydro127M"/>
    <property type="match status" value="1"/>
</dbReference>
<gene>
    <name evidence="4" type="ORF">ENW00_06890</name>
</gene>
<dbReference type="InterPro" id="IPR049049">
    <property type="entry name" value="Beta-AFase-like_GH127_C"/>
</dbReference>
<dbReference type="InterPro" id="IPR049046">
    <property type="entry name" value="Beta-AFase-like_GH127_middle"/>
</dbReference>
<evidence type="ECO:0000259" key="1">
    <source>
        <dbReference type="Pfam" id="PF07944"/>
    </source>
</evidence>
<comment type="caution">
    <text evidence="4">The sequence shown here is derived from an EMBL/GenBank/DDBJ whole genome shotgun (WGS) entry which is preliminary data.</text>
</comment>
<reference evidence="4" key="1">
    <citation type="journal article" date="2020" name="mSystems">
        <title>Genome- and Community-Level Interaction Insights into Carbon Utilization and Element Cycling Functions of Hydrothermarchaeota in Hydrothermal Sediment.</title>
        <authorList>
            <person name="Zhou Z."/>
            <person name="Liu Y."/>
            <person name="Xu W."/>
            <person name="Pan J."/>
            <person name="Luo Z.H."/>
            <person name="Li M."/>
        </authorList>
    </citation>
    <scope>NUCLEOTIDE SEQUENCE [LARGE SCALE GENOMIC DNA]</scope>
    <source>
        <strain evidence="4">SpSt-81</strain>
    </source>
</reference>
<dbReference type="Pfam" id="PF20737">
    <property type="entry name" value="Glyco_hydro127C"/>
    <property type="match status" value="1"/>
</dbReference>
<dbReference type="PANTHER" id="PTHR43465:SF2">
    <property type="entry name" value="DUF1680 DOMAIN PROTEIN (AFU_ORTHOLOGUE AFUA_1G08910)"/>
    <property type="match status" value="1"/>
</dbReference>